<protein>
    <submittedName>
        <fullName evidence="5">SDR family oxidoreductase</fullName>
    </submittedName>
</protein>
<keyword evidence="2" id="KW-0521">NADP</keyword>
<dbReference type="SUPFAM" id="SSF51735">
    <property type="entry name" value="NAD(P)-binding Rossmann-fold domains"/>
    <property type="match status" value="1"/>
</dbReference>
<evidence type="ECO:0000256" key="4">
    <source>
        <dbReference type="RuleBase" id="RU000363"/>
    </source>
</evidence>
<comment type="similarity">
    <text evidence="1 4">Belongs to the short-chain dehydrogenases/reductases (SDR) family.</text>
</comment>
<dbReference type="PRINTS" id="PR00080">
    <property type="entry name" value="SDRFAMILY"/>
</dbReference>
<reference evidence="6" key="1">
    <citation type="journal article" date="2019" name="Int. J. Syst. Evol. Microbiol.">
        <title>The Global Catalogue of Microorganisms (GCM) 10K type strain sequencing project: providing services to taxonomists for standard genome sequencing and annotation.</title>
        <authorList>
            <consortium name="The Broad Institute Genomics Platform"/>
            <consortium name="The Broad Institute Genome Sequencing Center for Infectious Disease"/>
            <person name="Wu L."/>
            <person name="Ma J."/>
        </authorList>
    </citation>
    <scope>NUCLEOTIDE SEQUENCE [LARGE SCALE GENOMIC DNA]</scope>
    <source>
        <strain evidence="6">JCM 18123</strain>
    </source>
</reference>
<dbReference type="Gene3D" id="3.40.50.720">
    <property type="entry name" value="NAD(P)-binding Rossmann-like Domain"/>
    <property type="match status" value="1"/>
</dbReference>
<organism evidence="5 6">
    <name type="scientific">Streptomonospora halophila</name>
    <dbReference type="NCBI Taxonomy" id="427369"/>
    <lineage>
        <taxon>Bacteria</taxon>
        <taxon>Bacillati</taxon>
        <taxon>Actinomycetota</taxon>
        <taxon>Actinomycetes</taxon>
        <taxon>Streptosporangiales</taxon>
        <taxon>Nocardiopsidaceae</taxon>
        <taxon>Streptomonospora</taxon>
    </lineage>
</organism>
<dbReference type="PANTHER" id="PTHR43490:SF99">
    <property type="entry name" value="SHORT-CHAIN DEHYDROGENASE_REDUCTASE"/>
    <property type="match status" value="1"/>
</dbReference>
<dbReference type="PRINTS" id="PR00081">
    <property type="entry name" value="GDHRDH"/>
</dbReference>
<name>A0ABP9G497_9ACTN</name>
<dbReference type="PANTHER" id="PTHR43490">
    <property type="entry name" value="(+)-NEOMENTHOL DEHYDROGENASE"/>
    <property type="match status" value="1"/>
</dbReference>
<evidence type="ECO:0000256" key="1">
    <source>
        <dbReference type="ARBA" id="ARBA00006484"/>
    </source>
</evidence>
<dbReference type="RefSeq" id="WP_345555028.1">
    <property type="nucleotide sequence ID" value="NZ_BAABIK010000001.1"/>
</dbReference>
<evidence type="ECO:0000313" key="6">
    <source>
        <dbReference type="Proteomes" id="UP001499993"/>
    </source>
</evidence>
<dbReference type="Proteomes" id="UP001499993">
    <property type="component" value="Unassembled WGS sequence"/>
</dbReference>
<dbReference type="InterPro" id="IPR036291">
    <property type="entry name" value="NAD(P)-bd_dom_sf"/>
</dbReference>
<evidence type="ECO:0000256" key="3">
    <source>
        <dbReference type="ARBA" id="ARBA00023002"/>
    </source>
</evidence>
<dbReference type="Pfam" id="PF00106">
    <property type="entry name" value="adh_short"/>
    <property type="match status" value="1"/>
</dbReference>
<evidence type="ECO:0000313" key="5">
    <source>
        <dbReference type="EMBL" id="GAA4926770.1"/>
    </source>
</evidence>
<dbReference type="PROSITE" id="PS00061">
    <property type="entry name" value="ADH_SHORT"/>
    <property type="match status" value="1"/>
</dbReference>
<dbReference type="EMBL" id="BAABIK010000001">
    <property type="protein sequence ID" value="GAA4926770.1"/>
    <property type="molecule type" value="Genomic_DNA"/>
</dbReference>
<dbReference type="InterPro" id="IPR020904">
    <property type="entry name" value="Sc_DH/Rdtase_CS"/>
</dbReference>
<keyword evidence="3" id="KW-0560">Oxidoreductase</keyword>
<evidence type="ECO:0000256" key="2">
    <source>
        <dbReference type="ARBA" id="ARBA00022857"/>
    </source>
</evidence>
<comment type="caution">
    <text evidence="5">The sequence shown here is derived from an EMBL/GenBank/DDBJ whole genome shotgun (WGS) entry which is preliminary data.</text>
</comment>
<accession>A0ABP9G497</accession>
<sequence>MSEGRIALVTGANQGMGKRVAQELATAGLRVFVGSRDLSRGETAAHEIGSGATAIQLDVTDTASIASAAAVIHNTAGRLDVLVNNAAISTTRTEIRDMAELLASSAPSVVPLDEVRAVWDVNAFGPLAVYQAMLPLLRGSEDARVVNVTSAMGSLTTMADPNFPFHGGFEPVYSASKTALNAITLAMMVEQENTDIKVNLVSPGFANTALVNFQGTDTVEDAAREIVRVALLDGDAPSGTFTQWKGAEIPW</sequence>
<dbReference type="InterPro" id="IPR002347">
    <property type="entry name" value="SDR_fam"/>
</dbReference>
<gene>
    <name evidence="5" type="ORF">GCM10023224_01990</name>
</gene>
<keyword evidence="6" id="KW-1185">Reference proteome</keyword>
<proteinExistence type="inferred from homology"/>